<dbReference type="AlphaFoldDB" id="A0A8X6PWM5"/>
<feature type="transmembrane region" description="Helical" evidence="1">
    <location>
        <begin position="7"/>
        <end position="32"/>
    </location>
</feature>
<dbReference type="PANTHER" id="PTHR33444:SF2">
    <property type="entry name" value="MARVEL DOMAIN-CONTAINING PROTEIN"/>
    <property type="match status" value="1"/>
</dbReference>
<organism evidence="2 3">
    <name type="scientific">Nephila pilipes</name>
    <name type="common">Giant wood spider</name>
    <name type="synonym">Nephila maculata</name>
    <dbReference type="NCBI Taxonomy" id="299642"/>
    <lineage>
        <taxon>Eukaryota</taxon>
        <taxon>Metazoa</taxon>
        <taxon>Ecdysozoa</taxon>
        <taxon>Arthropoda</taxon>
        <taxon>Chelicerata</taxon>
        <taxon>Arachnida</taxon>
        <taxon>Araneae</taxon>
        <taxon>Araneomorphae</taxon>
        <taxon>Entelegynae</taxon>
        <taxon>Araneoidea</taxon>
        <taxon>Nephilidae</taxon>
        <taxon>Nephila</taxon>
    </lineage>
</organism>
<dbReference type="Proteomes" id="UP000887013">
    <property type="component" value="Unassembled WGS sequence"/>
</dbReference>
<proteinExistence type="predicted"/>
<evidence type="ECO:0000313" key="2">
    <source>
        <dbReference type="EMBL" id="GFT93705.1"/>
    </source>
</evidence>
<keyword evidence="1" id="KW-1133">Transmembrane helix</keyword>
<keyword evidence="1" id="KW-0812">Transmembrane</keyword>
<dbReference type="EMBL" id="BMAW01121386">
    <property type="protein sequence ID" value="GFT93705.1"/>
    <property type="molecule type" value="Genomic_DNA"/>
</dbReference>
<gene>
    <name evidence="2" type="ORF">NPIL_642091</name>
</gene>
<comment type="caution">
    <text evidence="2">The sequence shown here is derived from an EMBL/GenBank/DDBJ whole genome shotgun (WGS) entry which is preliminary data.</text>
</comment>
<dbReference type="InterPro" id="IPR040350">
    <property type="entry name" value="TMEM272"/>
</dbReference>
<keyword evidence="3" id="KW-1185">Reference proteome</keyword>
<accession>A0A8X6PWM5</accession>
<evidence type="ECO:0000256" key="1">
    <source>
        <dbReference type="SAM" id="Phobius"/>
    </source>
</evidence>
<evidence type="ECO:0000313" key="3">
    <source>
        <dbReference type="Proteomes" id="UP000887013"/>
    </source>
</evidence>
<reference evidence="2" key="1">
    <citation type="submission" date="2020-08" db="EMBL/GenBank/DDBJ databases">
        <title>Multicomponent nature underlies the extraordinary mechanical properties of spider dragline silk.</title>
        <authorList>
            <person name="Kono N."/>
            <person name="Nakamura H."/>
            <person name="Mori M."/>
            <person name="Yoshida Y."/>
            <person name="Ohtoshi R."/>
            <person name="Malay A.D."/>
            <person name="Moran D.A.P."/>
            <person name="Tomita M."/>
            <person name="Numata K."/>
            <person name="Arakawa K."/>
        </authorList>
    </citation>
    <scope>NUCLEOTIDE SEQUENCE</scope>
</reference>
<feature type="transmembrane region" description="Helical" evidence="1">
    <location>
        <begin position="132"/>
        <end position="153"/>
    </location>
</feature>
<name>A0A8X6PWM5_NEPPI</name>
<feature type="transmembrane region" description="Helical" evidence="1">
    <location>
        <begin position="86"/>
        <end position="104"/>
    </location>
</feature>
<sequence>MQLITCIHSLAVTVSICGILLLVWPIMLAFLGAANIGQCPANRFLPVSMAIAGFLAVVAVLFRIIKYNLLKLEDDTLDRKLKYVRMGIDSAFLSSFVIYSWILYSLEPSHDQFREDYCNDVLYNFSLKANDYSLAFLLAHVFKKILYYIMYLFQKDP</sequence>
<keyword evidence="1" id="KW-0472">Membrane</keyword>
<dbReference type="PANTHER" id="PTHR33444">
    <property type="entry name" value="SI:DKEY-19B23.12-RELATED"/>
    <property type="match status" value="1"/>
</dbReference>
<feature type="transmembrane region" description="Helical" evidence="1">
    <location>
        <begin position="44"/>
        <end position="65"/>
    </location>
</feature>
<protein>
    <submittedName>
        <fullName evidence="2">Uncharacterized protein</fullName>
    </submittedName>
</protein>